<dbReference type="InterPro" id="IPR016160">
    <property type="entry name" value="Ald_DH_CS_CYS"/>
</dbReference>
<dbReference type="GO" id="GO:0004777">
    <property type="term" value="F:succinate-semialdehyde dehydrogenase (NAD+) activity"/>
    <property type="evidence" value="ECO:0007669"/>
    <property type="project" value="TreeGrafter"/>
</dbReference>
<evidence type="ECO:0000313" key="7">
    <source>
        <dbReference type="EMBL" id="AZQ44178.1"/>
    </source>
</evidence>
<feature type="active site" evidence="4">
    <location>
        <position position="227"/>
    </location>
</feature>
<dbReference type="PANTHER" id="PTHR43217:SF1">
    <property type="entry name" value="SUCCINATE SEMIALDEHYDE DEHYDROGENASE [NAD(P)+] SAD"/>
    <property type="match status" value="1"/>
</dbReference>
<dbReference type="InterPro" id="IPR016163">
    <property type="entry name" value="Ald_DH_C"/>
</dbReference>
<keyword evidence="3 5" id="KW-0560">Oxidoreductase</keyword>
<evidence type="ECO:0000256" key="5">
    <source>
        <dbReference type="RuleBase" id="RU003345"/>
    </source>
</evidence>
<name>A0A3S9MYE4_9FLAO</name>
<proteinExistence type="inferred from homology"/>
<dbReference type="FunFam" id="3.40.309.10:FF:000009">
    <property type="entry name" value="Aldehyde dehydrogenase A"/>
    <property type="match status" value="1"/>
</dbReference>
<keyword evidence="2" id="KW-0521">NADP</keyword>
<evidence type="ECO:0000256" key="1">
    <source>
        <dbReference type="ARBA" id="ARBA00009986"/>
    </source>
</evidence>
<keyword evidence="8" id="KW-1185">Reference proteome</keyword>
<dbReference type="PROSITE" id="PS00070">
    <property type="entry name" value="ALDEHYDE_DEHYDR_CYS"/>
    <property type="match status" value="1"/>
</dbReference>
<gene>
    <name evidence="7" type="ORF">EJ995_08010</name>
</gene>
<dbReference type="PROSITE" id="PS00687">
    <property type="entry name" value="ALDEHYDE_DEHYDR_GLU"/>
    <property type="match status" value="1"/>
</dbReference>
<dbReference type="InterPro" id="IPR016162">
    <property type="entry name" value="Ald_DH_N"/>
</dbReference>
<dbReference type="PANTHER" id="PTHR43217">
    <property type="entry name" value="SUCCINATE SEMIALDEHYDE DEHYDROGENASE [NAD(P)+] SAD"/>
    <property type="match status" value="1"/>
</dbReference>
<dbReference type="InterPro" id="IPR016161">
    <property type="entry name" value="Ald_DH/histidinol_DH"/>
</dbReference>
<dbReference type="InterPro" id="IPR044148">
    <property type="entry name" value="ALDH_GabD1-like"/>
</dbReference>
<dbReference type="CDD" id="cd07100">
    <property type="entry name" value="ALDH_SSADH1_GabD1"/>
    <property type="match status" value="1"/>
</dbReference>
<dbReference type="Proteomes" id="UP000279600">
    <property type="component" value="Chromosome"/>
</dbReference>
<dbReference type="Gene3D" id="3.40.605.10">
    <property type="entry name" value="Aldehyde Dehydrogenase, Chain A, domain 1"/>
    <property type="match status" value="1"/>
</dbReference>
<evidence type="ECO:0000256" key="3">
    <source>
        <dbReference type="ARBA" id="ARBA00023002"/>
    </source>
</evidence>
<feature type="domain" description="Aldehyde dehydrogenase" evidence="6">
    <location>
        <begin position="2"/>
        <end position="447"/>
    </location>
</feature>
<dbReference type="FunFam" id="3.40.605.10:FF:000012">
    <property type="entry name" value="NAD-dependent succinate-semialdehyde dehydrogenase"/>
    <property type="match status" value="1"/>
</dbReference>
<reference evidence="7 8" key="1">
    <citation type="submission" date="2018-12" db="EMBL/GenBank/DDBJ databases">
        <title>Complete genome of Nonlabens sp. MJ115.</title>
        <authorList>
            <person name="Choi H.S."/>
            <person name="Jung J."/>
        </authorList>
    </citation>
    <scope>NUCLEOTIDE SEQUENCE [LARGE SCALE GENOMIC DNA]</scope>
    <source>
        <strain evidence="7 8">MJ115</strain>
    </source>
</reference>
<evidence type="ECO:0000259" key="6">
    <source>
        <dbReference type="Pfam" id="PF00171"/>
    </source>
</evidence>
<comment type="similarity">
    <text evidence="1 5">Belongs to the aldehyde dehydrogenase family.</text>
</comment>
<dbReference type="OrthoDB" id="9762913at2"/>
<dbReference type="KEGG" id="noj:EJ995_08010"/>
<dbReference type="Pfam" id="PF00171">
    <property type="entry name" value="Aldedh"/>
    <property type="match status" value="1"/>
</dbReference>
<dbReference type="InterPro" id="IPR015590">
    <property type="entry name" value="Aldehyde_DH_dom"/>
</dbReference>
<sequence length="454" mass="50538">MITTINPYTGNVLKEHVPDSADQIETKLKIADKAYKHWRDTDMEFRAQLIRRVGEFLKKNEDEYAKQMTLEMGKPISQSRSELEKCAWLCEYYADKAPEFLKSESFATEYFKSYVSYEPIGVVLAVMPWNYPFWQVMRFIVPALMAGNVGVLKHASSVMGSALLLEQLFSDAGFPEGCFTNLTVSSDPIEEVIKNPIIKAVTLTGSKPAGSAVAGTAGSQIKKTVLELGGNNALVVFKDAHIDSAVETCVTARYQNTGQSCIAGKRLLLHEDIYHEFLAKFTDKVKSLKSGNPLDEDTYIGVMAREELAEELEELMHKSVEMGAQFHLGGKRDGAYFQPTILTHVTRHMPVFKEETFGPLIAVSSFTTDDEAIDMINDSDFGLGASLFSQDLERMQKLSPRIDDGAVFINEKVTSHPNLPFGGTGISGYGRELSEFGIREFVNIKTVVVNLYQE</sequence>
<dbReference type="GO" id="GO:0004030">
    <property type="term" value="F:aldehyde dehydrogenase [NAD(P)+] activity"/>
    <property type="evidence" value="ECO:0007669"/>
    <property type="project" value="InterPro"/>
</dbReference>
<organism evidence="7 8">
    <name type="scientific">Nonlabens ponticola</name>
    <dbReference type="NCBI Taxonomy" id="2496866"/>
    <lineage>
        <taxon>Bacteria</taxon>
        <taxon>Pseudomonadati</taxon>
        <taxon>Bacteroidota</taxon>
        <taxon>Flavobacteriia</taxon>
        <taxon>Flavobacteriales</taxon>
        <taxon>Flavobacteriaceae</taxon>
        <taxon>Nonlabens</taxon>
    </lineage>
</organism>
<evidence type="ECO:0000256" key="4">
    <source>
        <dbReference type="PROSITE-ProRule" id="PRU10007"/>
    </source>
</evidence>
<evidence type="ECO:0000256" key="2">
    <source>
        <dbReference type="ARBA" id="ARBA00022857"/>
    </source>
</evidence>
<dbReference type="Gene3D" id="3.40.309.10">
    <property type="entry name" value="Aldehyde Dehydrogenase, Chain A, domain 2"/>
    <property type="match status" value="1"/>
</dbReference>
<protein>
    <submittedName>
        <fullName evidence="7">NAD-dependent succinate-semialdehyde dehydrogenase</fullName>
    </submittedName>
</protein>
<accession>A0A3S9MYE4</accession>
<dbReference type="InterPro" id="IPR047110">
    <property type="entry name" value="GABD/Sad-like"/>
</dbReference>
<evidence type="ECO:0000313" key="8">
    <source>
        <dbReference type="Proteomes" id="UP000279600"/>
    </source>
</evidence>
<dbReference type="AlphaFoldDB" id="A0A3S9MYE4"/>
<dbReference type="SUPFAM" id="SSF53720">
    <property type="entry name" value="ALDH-like"/>
    <property type="match status" value="1"/>
</dbReference>
<dbReference type="EMBL" id="CP034549">
    <property type="protein sequence ID" value="AZQ44178.1"/>
    <property type="molecule type" value="Genomic_DNA"/>
</dbReference>
<dbReference type="InterPro" id="IPR029510">
    <property type="entry name" value="Ald_DH_CS_GLU"/>
</dbReference>
<dbReference type="RefSeq" id="WP_126447359.1">
    <property type="nucleotide sequence ID" value="NZ_CP034549.1"/>
</dbReference>